<accession>A0A9X4KNT5</accession>
<dbReference type="Proteomes" id="UP001153387">
    <property type="component" value="Unassembled WGS sequence"/>
</dbReference>
<evidence type="ECO:0000313" key="4">
    <source>
        <dbReference type="Proteomes" id="UP001153387"/>
    </source>
</evidence>
<feature type="region of interest" description="Disordered" evidence="1">
    <location>
        <begin position="842"/>
        <end position="871"/>
    </location>
</feature>
<name>A0A9X4KNT5_9BACL</name>
<evidence type="ECO:0000313" key="3">
    <source>
        <dbReference type="EMBL" id="MDG0793457.1"/>
    </source>
</evidence>
<dbReference type="Pfam" id="PF25275">
    <property type="entry name" value="Golvesin_C"/>
    <property type="match status" value="1"/>
</dbReference>
<evidence type="ECO:0000256" key="1">
    <source>
        <dbReference type="SAM" id="MobiDB-lite"/>
    </source>
</evidence>
<keyword evidence="4" id="KW-1185">Reference proteome</keyword>
<dbReference type="Gene3D" id="2.60.120.260">
    <property type="entry name" value="Galactose-binding domain-like"/>
    <property type="match status" value="1"/>
</dbReference>
<dbReference type="Gene3D" id="2.60.40.10">
    <property type="entry name" value="Immunoglobulins"/>
    <property type="match status" value="1"/>
</dbReference>
<sequence>METRHPFRFWPLLLAFVLAAAFLVPTARIHGEQPGAVLRTGNYYFSLAPNAGSSPDYNATGIVPASTGKLFDGSTTTYAGWMGNGSLPGTVQVVFDLLKDYPLDRINVVMNSPNSYWGFKEITVKYRAEANADYYYLAGKHVRTGTTLNYAVNFPLHDAVARFIVIDMKRSHAYQHIPLNEVQIYRGVGEEGANPGPALTAAELQAEMKKDGMMADRYGQWIYEDWPGKVTTDAQLQQEYATEAAALDDVELDADVYDPYGGIKAMERQTASGYFRLQQIDGIWWFITPDGYPFILKGVDTTSIWEWGYGTPLKKADGTPRRVFEELPDPAIYADAYSNDANGERVSFLTANIMKKYGSDYEAKWEDITKKRLIDWGFNAFSKWSKPNTVTFPYIMVLQDPPTLNRIDWTYDVFDPQVESTIEASLQPQLQAAASDPWLIGYTYDNEAGWSADIVAKVLAFGAESPAKGRFVDMFAQRHNEDLAEVNQILGTNATSFEALKAVPITLSKVPAADVSAYIQLASRTFYSTVTTIIDRYDTNHLFLGSSIVPTWRTSLDWDAASMAFVDAFSVDNYTNDPNWMARYQEFGKPLLNLEYTFSTTQHGLSAVNGATHVPTVADRGLGYKAFTESQLRNPLFVGSGWFSYYDQAVTGRKDGENFNIGLLNQQDQPYADMISIMKSTNAGLEAVHEDASNPSMPKEPLDIIVDNRDTGFAAGTGWVTSAYSASRFGEDYVHSNKLANKQATWTPYVTIPGEYNVYMLWNASADRAASARLEIGYDGGIDTTKTVNQKTDGNQWVWIGTYPFETGTAQYVKITSTSTTEYTIADAVKFSLASEDPFGATHNPVSSSGSEDPVVVLDETDGSSVPSGSYLLNGRSNEGVKLEVKLNGATQTTPYSTRYVNVFQVPLNLAEGSNAIEIVAASRSGRTTALAMTLTASD</sequence>
<evidence type="ECO:0000259" key="2">
    <source>
        <dbReference type="Pfam" id="PF25275"/>
    </source>
</evidence>
<gene>
    <name evidence="3" type="ORF">OMP38_23410</name>
</gene>
<dbReference type="Gene3D" id="3.20.20.80">
    <property type="entry name" value="Glycosidases"/>
    <property type="match status" value="1"/>
</dbReference>
<dbReference type="InterPro" id="IPR033803">
    <property type="entry name" value="CBD-like_Golvesin-Xly"/>
</dbReference>
<dbReference type="AlphaFoldDB" id="A0A9X4KNT5"/>
<feature type="domain" description="Golvesin/Xly CBD-like" evidence="2">
    <location>
        <begin position="704"/>
        <end position="831"/>
    </location>
</feature>
<dbReference type="EMBL" id="JAPDHZ010000004">
    <property type="protein sequence ID" value="MDG0793457.1"/>
    <property type="molecule type" value="Genomic_DNA"/>
</dbReference>
<organism evidence="3 4">
    <name type="scientific">Cohnella ginsengisoli</name>
    <dbReference type="NCBI Taxonomy" id="425004"/>
    <lineage>
        <taxon>Bacteria</taxon>
        <taxon>Bacillati</taxon>
        <taxon>Bacillota</taxon>
        <taxon>Bacilli</taxon>
        <taxon>Bacillales</taxon>
        <taxon>Paenibacillaceae</taxon>
        <taxon>Cohnella</taxon>
    </lineage>
</organism>
<dbReference type="RefSeq" id="WP_277567235.1">
    <property type="nucleotide sequence ID" value="NZ_JAPDHZ010000004.1"/>
</dbReference>
<protein>
    <recommendedName>
        <fullName evidence="2">Golvesin/Xly CBD-like domain-containing protein</fullName>
    </recommendedName>
</protein>
<proteinExistence type="predicted"/>
<dbReference type="InterPro" id="IPR017853">
    <property type="entry name" value="GH"/>
</dbReference>
<comment type="caution">
    <text evidence="3">The sequence shown here is derived from an EMBL/GenBank/DDBJ whole genome shotgun (WGS) entry which is preliminary data.</text>
</comment>
<dbReference type="InterPro" id="IPR013783">
    <property type="entry name" value="Ig-like_fold"/>
</dbReference>
<reference evidence="3 4" key="1">
    <citation type="submission" date="2022-10" db="EMBL/GenBank/DDBJ databases">
        <title>Comparative genomic analysis of Cohnella hashimotonis sp. nov., isolated from the International Space Station.</title>
        <authorList>
            <person name="Simpson A."/>
            <person name="Venkateswaran K."/>
        </authorList>
    </citation>
    <scope>NUCLEOTIDE SEQUENCE [LARGE SCALE GENOMIC DNA]</scope>
    <source>
        <strain evidence="3 4">DSM 18997</strain>
    </source>
</reference>
<dbReference type="SUPFAM" id="SSF51445">
    <property type="entry name" value="(Trans)glycosidases"/>
    <property type="match status" value="1"/>
</dbReference>